<name>A0A450V522_9GAMM</name>
<feature type="compositionally biased region" description="Polar residues" evidence="1">
    <location>
        <begin position="65"/>
        <end position="78"/>
    </location>
</feature>
<proteinExistence type="predicted"/>
<accession>A0A450V522</accession>
<reference evidence="2" key="1">
    <citation type="submission" date="2019-02" db="EMBL/GenBank/DDBJ databases">
        <authorList>
            <person name="Gruber-Vodicka R. H."/>
            <person name="Seah K. B. B."/>
        </authorList>
    </citation>
    <scope>NUCLEOTIDE SEQUENCE</scope>
    <source>
        <strain evidence="2">BECK_M7</strain>
    </source>
</reference>
<evidence type="ECO:0000313" key="2">
    <source>
        <dbReference type="EMBL" id="VFJ99870.1"/>
    </source>
</evidence>
<feature type="region of interest" description="Disordered" evidence="1">
    <location>
        <begin position="59"/>
        <end position="84"/>
    </location>
</feature>
<organism evidence="2">
    <name type="scientific">Candidatus Kentrum sp. LFY</name>
    <dbReference type="NCBI Taxonomy" id="2126342"/>
    <lineage>
        <taxon>Bacteria</taxon>
        <taxon>Pseudomonadati</taxon>
        <taxon>Pseudomonadota</taxon>
        <taxon>Gammaproteobacteria</taxon>
        <taxon>Candidatus Kentrum</taxon>
    </lineage>
</organism>
<evidence type="ECO:0000256" key="1">
    <source>
        <dbReference type="SAM" id="MobiDB-lite"/>
    </source>
</evidence>
<protein>
    <submittedName>
        <fullName evidence="2">Uncharacterized protein</fullName>
    </submittedName>
</protein>
<dbReference type="EMBL" id="CAADFF010000161">
    <property type="protein sequence ID" value="VFJ99870.1"/>
    <property type="molecule type" value="Genomic_DNA"/>
</dbReference>
<dbReference type="AlphaFoldDB" id="A0A450V522"/>
<sequence length="84" mass="8870">MTSNRENTSELIASAASKVLRDSSLSKSAEIAAGSALSQRATLSEATSRRVALATSRVLRDSRYSKSAQTSAGSTLTQRPDHSK</sequence>
<gene>
    <name evidence="2" type="ORF">BECKLFY1418B_GA0070995_11616</name>
</gene>